<dbReference type="InterPro" id="IPR004709">
    <property type="entry name" value="NaH_exchanger"/>
</dbReference>
<dbReference type="PRINTS" id="PR01084">
    <property type="entry name" value="NAHEXCHNGR"/>
</dbReference>
<evidence type="ECO:0000256" key="7">
    <source>
        <dbReference type="ARBA" id="ARBA00022753"/>
    </source>
</evidence>
<evidence type="ECO:0000256" key="2">
    <source>
        <dbReference type="ARBA" id="ARBA00004651"/>
    </source>
</evidence>
<proteinExistence type="inferred from homology"/>
<evidence type="ECO:0000256" key="13">
    <source>
        <dbReference type="SAM" id="Phobius"/>
    </source>
</evidence>
<dbReference type="EMBL" id="JAYMGO010000006">
    <property type="protein sequence ID" value="KAL1272685.1"/>
    <property type="molecule type" value="Genomic_DNA"/>
</dbReference>
<feature type="transmembrane region" description="Helical" evidence="13">
    <location>
        <begin position="60"/>
        <end position="79"/>
    </location>
</feature>
<keyword evidence="10" id="KW-0406">Ion transport</keyword>
<dbReference type="InterPro" id="IPR002090">
    <property type="entry name" value="NHE-6/7/9"/>
</dbReference>
<feature type="transmembrane region" description="Helical" evidence="13">
    <location>
        <begin position="200"/>
        <end position="222"/>
    </location>
</feature>
<comment type="subcellular location">
    <subcellularLocation>
        <location evidence="2">Cell membrane</location>
        <topology evidence="2">Multi-pass membrane protein</topology>
    </subcellularLocation>
    <subcellularLocation>
        <location evidence="1">Recycling endosome membrane</location>
        <topology evidence="1">Multi-pass membrane protein</topology>
    </subcellularLocation>
</comment>
<evidence type="ECO:0000256" key="10">
    <source>
        <dbReference type="ARBA" id="ARBA00023065"/>
    </source>
</evidence>
<evidence type="ECO:0000313" key="16">
    <source>
        <dbReference type="Proteomes" id="UP001558613"/>
    </source>
</evidence>
<feature type="domain" description="Cation/H+ exchanger transmembrane" evidence="14">
    <location>
        <begin position="72"/>
        <end position="331"/>
    </location>
</feature>
<keyword evidence="5" id="KW-1003">Cell membrane</keyword>
<feature type="non-terminal residue" evidence="15">
    <location>
        <position position="332"/>
    </location>
</feature>
<keyword evidence="6 13" id="KW-0812">Transmembrane</keyword>
<evidence type="ECO:0000259" key="14">
    <source>
        <dbReference type="Pfam" id="PF00999"/>
    </source>
</evidence>
<evidence type="ECO:0000256" key="11">
    <source>
        <dbReference type="ARBA" id="ARBA00023136"/>
    </source>
</evidence>
<evidence type="ECO:0000256" key="12">
    <source>
        <dbReference type="ARBA" id="ARBA00023201"/>
    </source>
</evidence>
<feature type="transmembrane region" description="Helical" evidence="13">
    <location>
        <begin position="171"/>
        <end position="188"/>
    </location>
</feature>
<comment type="similarity">
    <text evidence="3">Belongs to the monovalent cation:proton antiporter 1 (CPA1) transporter (TC 2.A.36) family.</text>
</comment>
<keyword evidence="11 13" id="KW-0472">Membrane</keyword>
<keyword evidence="7" id="KW-0967">Endosome</keyword>
<feature type="transmembrane region" description="Helical" evidence="13">
    <location>
        <begin position="91"/>
        <end position="108"/>
    </location>
</feature>
<organism evidence="15 16">
    <name type="scientific">Cirrhinus molitorella</name>
    <name type="common">mud carp</name>
    <dbReference type="NCBI Taxonomy" id="172907"/>
    <lineage>
        <taxon>Eukaryota</taxon>
        <taxon>Metazoa</taxon>
        <taxon>Chordata</taxon>
        <taxon>Craniata</taxon>
        <taxon>Vertebrata</taxon>
        <taxon>Euteleostomi</taxon>
        <taxon>Actinopterygii</taxon>
        <taxon>Neopterygii</taxon>
        <taxon>Teleostei</taxon>
        <taxon>Ostariophysi</taxon>
        <taxon>Cypriniformes</taxon>
        <taxon>Cyprinidae</taxon>
        <taxon>Labeoninae</taxon>
        <taxon>Labeonini</taxon>
        <taxon>Cirrhinus</taxon>
    </lineage>
</organism>
<dbReference type="PANTHER" id="PTHR10110">
    <property type="entry name" value="SODIUM/HYDROGEN EXCHANGER"/>
    <property type="match status" value="1"/>
</dbReference>
<keyword evidence="9" id="KW-0915">Sodium</keyword>
<dbReference type="Gene3D" id="6.10.140.1330">
    <property type="match status" value="1"/>
</dbReference>
<keyword evidence="4" id="KW-0813">Transport</keyword>
<name>A0ABR3N6X6_9TELE</name>
<dbReference type="Pfam" id="PF00999">
    <property type="entry name" value="Na_H_Exchanger"/>
    <property type="match status" value="1"/>
</dbReference>
<keyword evidence="12" id="KW-0739">Sodium transport</keyword>
<feature type="transmembrane region" description="Helical" evidence="13">
    <location>
        <begin position="306"/>
        <end position="329"/>
    </location>
</feature>
<evidence type="ECO:0000256" key="9">
    <source>
        <dbReference type="ARBA" id="ARBA00023053"/>
    </source>
</evidence>
<protein>
    <recommendedName>
        <fullName evidence="14">Cation/H+ exchanger transmembrane domain-containing protein</fullName>
    </recommendedName>
</protein>
<evidence type="ECO:0000256" key="4">
    <source>
        <dbReference type="ARBA" id="ARBA00022448"/>
    </source>
</evidence>
<sequence length="332" mass="36773">MEAATAPKPWTLYALDGHSSLFPVLMFILSQCCRIRADDGGMEELATEKEAEESHRQDSVNLLTFILLLTLTILTIWLFKHRRVRFLHETGLAMIYGLLVGVILRYGIPSTSYHNKTPPSCTLQQGPVSTVLLNISGKFFEYTLKGEINLREVHSVEQNDMLRKLTFDPEVFFNILLPPIIFHAGYSLKKRHFFRNLGSIITYAFLGTAISCFVIGNLMYGVVKLMQVLGQLTDKFYYTDCLFFGAIISATDPVTVLAIFNELHADGDLYALLFGESVMNDAVAIVLSSSIVAYQPSGANTHTFDASAFFKSVGVFLGIFSGSFAMGAVTGV</sequence>
<evidence type="ECO:0000256" key="8">
    <source>
        <dbReference type="ARBA" id="ARBA00022989"/>
    </source>
</evidence>
<evidence type="ECO:0000256" key="6">
    <source>
        <dbReference type="ARBA" id="ARBA00022692"/>
    </source>
</evidence>
<feature type="transmembrane region" description="Helical" evidence="13">
    <location>
        <begin position="242"/>
        <end position="260"/>
    </location>
</feature>
<dbReference type="InterPro" id="IPR018422">
    <property type="entry name" value="Cation/H_exchanger_CPA1"/>
</dbReference>
<dbReference type="PRINTS" id="PR01088">
    <property type="entry name" value="NAHEXCHNGR6"/>
</dbReference>
<dbReference type="InterPro" id="IPR006153">
    <property type="entry name" value="Cation/H_exchanger_TM"/>
</dbReference>
<comment type="caution">
    <text evidence="15">The sequence shown here is derived from an EMBL/GenBank/DDBJ whole genome shotgun (WGS) entry which is preliminary data.</text>
</comment>
<evidence type="ECO:0000313" key="15">
    <source>
        <dbReference type="EMBL" id="KAL1272685.1"/>
    </source>
</evidence>
<keyword evidence="16" id="KW-1185">Reference proteome</keyword>
<feature type="transmembrane region" description="Helical" evidence="13">
    <location>
        <begin position="272"/>
        <end position="294"/>
    </location>
</feature>
<evidence type="ECO:0000256" key="5">
    <source>
        <dbReference type="ARBA" id="ARBA00022475"/>
    </source>
</evidence>
<accession>A0ABR3N6X6</accession>
<dbReference type="Proteomes" id="UP001558613">
    <property type="component" value="Unassembled WGS sequence"/>
</dbReference>
<evidence type="ECO:0000256" key="1">
    <source>
        <dbReference type="ARBA" id="ARBA00004195"/>
    </source>
</evidence>
<gene>
    <name evidence="15" type="ORF">QQF64_028547</name>
</gene>
<dbReference type="PANTHER" id="PTHR10110:SF62">
    <property type="entry name" value="SODIUM_HYDROGEN EXCHANGER 7"/>
    <property type="match status" value="1"/>
</dbReference>
<keyword evidence="8 13" id="KW-1133">Transmembrane helix</keyword>
<reference evidence="15 16" key="1">
    <citation type="submission" date="2023-09" db="EMBL/GenBank/DDBJ databases">
        <authorList>
            <person name="Wang M."/>
        </authorList>
    </citation>
    <scope>NUCLEOTIDE SEQUENCE [LARGE SCALE GENOMIC DNA]</scope>
    <source>
        <strain evidence="15">GT-2023</strain>
        <tissue evidence="15">Liver</tissue>
    </source>
</reference>
<evidence type="ECO:0000256" key="3">
    <source>
        <dbReference type="ARBA" id="ARBA00007367"/>
    </source>
</evidence>